<comment type="caution">
    <text evidence="1">The sequence shown here is derived from an EMBL/GenBank/DDBJ whole genome shotgun (WGS) entry which is preliminary data.</text>
</comment>
<dbReference type="RefSeq" id="WP_147292111.1">
    <property type="nucleotide sequence ID" value="NZ_QREV01000017.1"/>
</dbReference>
<protein>
    <recommendedName>
        <fullName evidence="3">BACON domain-containing protein</fullName>
    </recommendedName>
</protein>
<name>A0ABR7P2T4_9BACT</name>
<dbReference type="Proteomes" id="UP000629596">
    <property type="component" value="Unassembled WGS sequence"/>
</dbReference>
<reference evidence="1 2" key="1">
    <citation type="submission" date="2020-08" db="EMBL/GenBank/DDBJ databases">
        <title>Genome public.</title>
        <authorList>
            <person name="Liu C."/>
            <person name="Sun Q."/>
        </authorList>
    </citation>
    <scope>NUCLEOTIDE SEQUENCE [LARGE SCALE GENOMIC DNA]</scope>
    <source>
        <strain evidence="1 2">426_9</strain>
    </source>
</reference>
<keyword evidence="2" id="KW-1185">Reference proteome</keyword>
<evidence type="ECO:0008006" key="3">
    <source>
        <dbReference type="Google" id="ProtNLM"/>
    </source>
</evidence>
<accession>A0ABR7P2T4</accession>
<dbReference type="EMBL" id="JACRTI010000017">
    <property type="protein sequence ID" value="MBC8601872.1"/>
    <property type="molecule type" value="Genomic_DNA"/>
</dbReference>
<evidence type="ECO:0000313" key="1">
    <source>
        <dbReference type="EMBL" id="MBC8601872.1"/>
    </source>
</evidence>
<sequence length="148" mass="16849">MDGSLQIHSFTIQTNGVYQPIKQFQMKKLHIFLIVLPLLLSPACHKVDYTTVGSFKFEKEVINLDSRQQEVEVKANRDHWQMAVGDENGNRVEGDTINMKWYTLIKKDKGASLLIKVSSNNGEERSFAIGFRSSDLYIGMIVNQKGIE</sequence>
<proteinExistence type="predicted"/>
<organism evidence="1 2">
    <name type="scientific">Parabacteroides acidifaciens</name>
    <dbReference type="NCBI Taxonomy" id="2290935"/>
    <lineage>
        <taxon>Bacteria</taxon>
        <taxon>Pseudomonadati</taxon>
        <taxon>Bacteroidota</taxon>
        <taxon>Bacteroidia</taxon>
        <taxon>Bacteroidales</taxon>
        <taxon>Tannerellaceae</taxon>
        <taxon>Parabacteroides</taxon>
    </lineage>
</organism>
<gene>
    <name evidence="1" type="ORF">H8784_09065</name>
</gene>
<evidence type="ECO:0000313" key="2">
    <source>
        <dbReference type="Proteomes" id="UP000629596"/>
    </source>
</evidence>